<comment type="caution">
    <text evidence="6">The sequence shown here is derived from an EMBL/GenBank/DDBJ whole genome shotgun (WGS) entry which is preliminary data.</text>
</comment>
<keyword evidence="3" id="KW-0547">Nucleotide-binding</keyword>
<dbReference type="GO" id="GO:0016887">
    <property type="term" value="F:ATP hydrolysis activity"/>
    <property type="evidence" value="ECO:0007669"/>
    <property type="project" value="InterPro"/>
</dbReference>
<evidence type="ECO:0000256" key="4">
    <source>
        <dbReference type="ARBA" id="ARBA00022840"/>
    </source>
</evidence>
<reference evidence="6" key="2">
    <citation type="journal article" date="2021" name="PeerJ">
        <title>Extensive microbial diversity within the chicken gut microbiome revealed by metagenomics and culture.</title>
        <authorList>
            <person name="Gilroy R."/>
            <person name="Ravi A."/>
            <person name="Getino M."/>
            <person name="Pursley I."/>
            <person name="Horton D.L."/>
            <person name="Alikhan N.F."/>
            <person name="Baker D."/>
            <person name="Gharbi K."/>
            <person name="Hall N."/>
            <person name="Watson M."/>
            <person name="Adriaenssens E.M."/>
            <person name="Foster-Nyarko E."/>
            <person name="Jarju S."/>
            <person name="Secka A."/>
            <person name="Antonio M."/>
            <person name="Oren A."/>
            <person name="Chaudhuri R.R."/>
            <person name="La Ragione R."/>
            <person name="Hildebrand F."/>
            <person name="Pallen M.J."/>
        </authorList>
    </citation>
    <scope>NUCLEOTIDE SEQUENCE</scope>
    <source>
        <strain evidence="6">CHK176-22527</strain>
    </source>
</reference>
<comment type="similarity">
    <text evidence="1">Belongs to the ABC transporter superfamily.</text>
</comment>
<evidence type="ECO:0000259" key="5">
    <source>
        <dbReference type="PROSITE" id="PS50893"/>
    </source>
</evidence>
<accession>A0A9D1KUA1</accession>
<dbReference type="PROSITE" id="PS00211">
    <property type="entry name" value="ABC_TRANSPORTER_1"/>
    <property type="match status" value="1"/>
</dbReference>
<dbReference type="Proteomes" id="UP000824159">
    <property type="component" value="Unassembled WGS sequence"/>
</dbReference>
<dbReference type="AlphaFoldDB" id="A0A9D1KUA1"/>
<keyword evidence="4 6" id="KW-0067">ATP-binding</keyword>
<evidence type="ECO:0000256" key="1">
    <source>
        <dbReference type="ARBA" id="ARBA00005417"/>
    </source>
</evidence>
<sequence>MEYVLKTESIKKRYGNHDVLKGLSMNVPKGSIYGFIGKNGAGKTTAIRIICGLQEPSGGEYSIYGIKNSRRDILTSRRRMGSVIEAPAVYQDMTATDNVKMQCSILGLPSFKNTEKLLKIVGLENTGRKKVRNFSLGMRQRLGIAVALAGSPDFLVLDEPMNGLDPEGIIEMRELILDLNRRHNITVLISSHILDELAKIATHFGFIDDGAIVKEISAAKLSDTFRKCVRLEVSDINALSTALADAGMEYSVISDSTADVFSSVSLTKLTMILSKAGCEILSAREHDETLESYYIDLIGGKGK</sequence>
<dbReference type="SUPFAM" id="SSF52540">
    <property type="entry name" value="P-loop containing nucleoside triphosphate hydrolases"/>
    <property type="match status" value="1"/>
</dbReference>
<dbReference type="EMBL" id="DVLX01000010">
    <property type="protein sequence ID" value="HIT98778.1"/>
    <property type="molecule type" value="Genomic_DNA"/>
</dbReference>
<evidence type="ECO:0000256" key="3">
    <source>
        <dbReference type="ARBA" id="ARBA00022741"/>
    </source>
</evidence>
<reference evidence="6" key="1">
    <citation type="submission" date="2020-10" db="EMBL/GenBank/DDBJ databases">
        <authorList>
            <person name="Gilroy R."/>
        </authorList>
    </citation>
    <scope>NUCLEOTIDE SEQUENCE</scope>
    <source>
        <strain evidence="6">CHK176-22527</strain>
    </source>
</reference>
<name>A0A9D1KUA1_9FIRM</name>
<dbReference type="InterPro" id="IPR003439">
    <property type="entry name" value="ABC_transporter-like_ATP-bd"/>
</dbReference>
<dbReference type="Gene3D" id="3.40.50.300">
    <property type="entry name" value="P-loop containing nucleotide triphosphate hydrolases"/>
    <property type="match status" value="1"/>
</dbReference>
<dbReference type="InterPro" id="IPR017871">
    <property type="entry name" value="ABC_transporter-like_CS"/>
</dbReference>
<protein>
    <submittedName>
        <fullName evidence="6">ATP-binding cassette domain-containing protein</fullName>
    </submittedName>
</protein>
<evidence type="ECO:0000313" key="6">
    <source>
        <dbReference type="EMBL" id="HIT98778.1"/>
    </source>
</evidence>
<dbReference type="PANTHER" id="PTHR43335:SF8">
    <property type="entry name" value="ABC TRANSPORTER, ATP-BINDING PROTEIN"/>
    <property type="match status" value="1"/>
</dbReference>
<dbReference type="PANTHER" id="PTHR43335">
    <property type="entry name" value="ABC TRANSPORTER, ATP-BINDING PROTEIN"/>
    <property type="match status" value="1"/>
</dbReference>
<feature type="domain" description="ABC transporter" evidence="5">
    <location>
        <begin position="5"/>
        <end position="234"/>
    </location>
</feature>
<dbReference type="GO" id="GO:0005524">
    <property type="term" value="F:ATP binding"/>
    <property type="evidence" value="ECO:0007669"/>
    <property type="project" value="UniProtKB-KW"/>
</dbReference>
<dbReference type="InterPro" id="IPR003593">
    <property type="entry name" value="AAA+_ATPase"/>
</dbReference>
<dbReference type="InterPro" id="IPR027417">
    <property type="entry name" value="P-loop_NTPase"/>
</dbReference>
<dbReference type="SMART" id="SM00382">
    <property type="entry name" value="AAA"/>
    <property type="match status" value="1"/>
</dbReference>
<evidence type="ECO:0000256" key="2">
    <source>
        <dbReference type="ARBA" id="ARBA00022448"/>
    </source>
</evidence>
<keyword evidence="2" id="KW-0813">Transport</keyword>
<dbReference type="Pfam" id="PF00005">
    <property type="entry name" value="ABC_tran"/>
    <property type="match status" value="1"/>
</dbReference>
<proteinExistence type="inferred from homology"/>
<gene>
    <name evidence="6" type="ORF">IAD12_00800</name>
</gene>
<dbReference type="PROSITE" id="PS50893">
    <property type="entry name" value="ABC_TRANSPORTER_2"/>
    <property type="match status" value="1"/>
</dbReference>
<evidence type="ECO:0000313" key="7">
    <source>
        <dbReference type="Proteomes" id="UP000824159"/>
    </source>
</evidence>
<organism evidence="6 7">
    <name type="scientific">Candidatus Allocopromorpha excrementavium</name>
    <dbReference type="NCBI Taxonomy" id="2840741"/>
    <lineage>
        <taxon>Bacteria</taxon>
        <taxon>Bacillati</taxon>
        <taxon>Bacillota</taxon>
        <taxon>Clostridia</taxon>
        <taxon>Eubacteriales</taxon>
        <taxon>Eubacteriaceae</taxon>
        <taxon>Eubacteriaceae incertae sedis</taxon>
        <taxon>Candidatus Allocopromorpha</taxon>
    </lineage>
</organism>